<proteinExistence type="predicted"/>
<dbReference type="Gramene" id="Kaladp0033s0041.1.v1.1">
    <property type="protein sequence ID" value="Kaladp0033s0041.1.v1.1.CDS.1"/>
    <property type="gene ID" value="Kaladp0033s0041.v1.1"/>
</dbReference>
<sequence>MEFIITHKRWPCSEITAIRVASLFPIDRKFNYMIKILMFMEIIRKFRVSLLQVHLCSKFYLTIK</sequence>
<evidence type="ECO:0000313" key="2">
    <source>
        <dbReference type="Proteomes" id="UP000594263"/>
    </source>
</evidence>
<protein>
    <submittedName>
        <fullName evidence="1">Uncharacterized protein</fullName>
    </submittedName>
</protein>
<dbReference type="Proteomes" id="UP000594263">
    <property type="component" value="Unplaced"/>
</dbReference>
<accession>A0A7N0TDN1</accession>
<evidence type="ECO:0000313" key="1">
    <source>
        <dbReference type="EnsemblPlants" id="Kaladp0033s0041.1.v1.1.CDS.1"/>
    </source>
</evidence>
<reference evidence="1" key="1">
    <citation type="submission" date="2021-01" db="UniProtKB">
        <authorList>
            <consortium name="EnsemblPlants"/>
        </authorList>
    </citation>
    <scope>IDENTIFICATION</scope>
</reference>
<name>A0A7N0TDN1_KALFE</name>
<dbReference type="AlphaFoldDB" id="A0A7N0TDN1"/>
<organism evidence="1 2">
    <name type="scientific">Kalanchoe fedtschenkoi</name>
    <name type="common">Lavender scallops</name>
    <name type="synonym">South American air plant</name>
    <dbReference type="NCBI Taxonomy" id="63787"/>
    <lineage>
        <taxon>Eukaryota</taxon>
        <taxon>Viridiplantae</taxon>
        <taxon>Streptophyta</taxon>
        <taxon>Embryophyta</taxon>
        <taxon>Tracheophyta</taxon>
        <taxon>Spermatophyta</taxon>
        <taxon>Magnoliopsida</taxon>
        <taxon>eudicotyledons</taxon>
        <taxon>Gunneridae</taxon>
        <taxon>Pentapetalae</taxon>
        <taxon>Saxifragales</taxon>
        <taxon>Crassulaceae</taxon>
        <taxon>Kalanchoe</taxon>
    </lineage>
</organism>
<keyword evidence="2" id="KW-1185">Reference proteome</keyword>
<dbReference type="EnsemblPlants" id="Kaladp0033s0041.1.v1.1">
    <property type="protein sequence ID" value="Kaladp0033s0041.1.v1.1.CDS.1"/>
    <property type="gene ID" value="Kaladp0033s0041.v1.1"/>
</dbReference>